<dbReference type="AlphaFoldDB" id="A0A4R0NRP6"/>
<dbReference type="Pfam" id="PF00534">
    <property type="entry name" value="Glycos_transf_1"/>
    <property type="match status" value="1"/>
</dbReference>
<dbReference type="SUPFAM" id="SSF53756">
    <property type="entry name" value="UDP-Glycosyltransferase/glycogen phosphorylase"/>
    <property type="match status" value="1"/>
</dbReference>
<comment type="caution">
    <text evidence="3">The sequence shown here is derived from an EMBL/GenBank/DDBJ whole genome shotgun (WGS) entry which is preliminary data.</text>
</comment>
<accession>A0A4R0NRP6</accession>
<name>A0A4R0NRP6_9SPHI</name>
<dbReference type="Pfam" id="PF13439">
    <property type="entry name" value="Glyco_transf_4"/>
    <property type="match status" value="1"/>
</dbReference>
<dbReference type="PANTHER" id="PTHR45947:SF3">
    <property type="entry name" value="SULFOQUINOVOSYL TRANSFERASE SQD2"/>
    <property type="match status" value="1"/>
</dbReference>
<feature type="domain" description="Glycosyltransferase subfamily 4-like N-terminal" evidence="2">
    <location>
        <begin position="42"/>
        <end position="151"/>
    </location>
</feature>
<dbReference type="InterPro" id="IPR028098">
    <property type="entry name" value="Glyco_trans_4-like_N"/>
</dbReference>
<keyword evidence="3" id="KW-0808">Transferase</keyword>
<dbReference type="GO" id="GO:0016757">
    <property type="term" value="F:glycosyltransferase activity"/>
    <property type="evidence" value="ECO:0007669"/>
    <property type="project" value="InterPro"/>
</dbReference>
<protein>
    <submittedName>
        <fullName evidence="3">Glycosyltransferase</fullName>
    </submittedName>
</protein>
<dbReference type="Gene3D" id="3.40.50.2000">
    <property type="entry name" value="Glycogen Phosphorylase B"/>
    <property type="match status" value="2"/>
</dbReference>
<keyword evidence="4" id="KW-1185">Reference proteome</keyword>
<dbReference type="RefSeq" id="WP_131594740.1">
    <property type="nucleotide sequence ID" value="NZ_SJSL01000001.1"/>
</dbReference>
<dbReference type="CDD" id="cd03801">
    <property type="entry name" value="GT4_PimA-like"/>
    <property type="match status" value="1"/>
</dbReference>
<dbReference type="InterPro" id="IPR050194">
    <property type="entry name" value="Glycosyltransferase_grp1"/>
</dbReference>
<proteinExistence type="predicted"/>
<dbReference type="Proteomes" id="UP000293347">
    <property type="component" value="Unassembled WGS sequence"/>
</dbReference>
<dbReference type="OrthoDB" id="1116389at2"/>
<dbReference type="InterPro" id="IPR001296">
    <property type="entry name" value="Glyco_trans_1"/>
</dbReference>
<evidence type="ECO:0000313" key="3">
    <source>
        <dbReference type="EMBL" id="TCD03791.1"/>
    </source>
</evidence>
<evidence type="ECO:0000313" key="4">
    <source>
        <dbReference type="Proteomes" id="UP000293347"/>
    </source>
</evidence>
<dbReference type="PANTHER" id="PTHR45947">
    <property type="entry name" value="SULFOQUINOVOSYL TRANSFERASE SQD2"/>
    <property type="match status" value="1"/>
</dbReference>
<feature type="domain" description="Glycosyl transferase family 1" evidence="1">
    <location>
        <begin position="176"/>
        <end position="349"/>
    </location>
</feature>
<reference evidence="3 4" key="1">
    <citation type="submission" date="2019-02" db="EMBL/GenBank/DDBJ databases">
        <title>Pedobacter sp. RP-1-14 sp. nov., isolated from Arctic soil.</title>
        <authorList>
            <person name="Dahal R.H."/>
        </authorList>
    </citation>
    <scope>NUCLEOTIDE SEQUENCE [LARGE SCALE GENOMIC DNA]</scope>
    <source>
        <strain evidence="3 4">RP-1-14</strain>
    </source>
</reference>
<evidence type="ECO:0000259" key="1">
    <source>
        <dbReference type="Pfam" id="PF00534"/>
    </source>
</evidence>
<dbReference type="EMBL" id="SJSL01000001">
    <property type="protein sequence ID" value="TCD03791.1"/>
    <property type="molecule type" value="Genomic_DNA"/>
</dbReference>
<evidence type="ECO:0000259" key="2">
    <source>
        <dbReference type="Pfam" id="PF13439"/>
    </source>
</evidence>
<gene>
    <name evidence="3" type="ORF">EZ437_07510</name>
</gene>
<organism evidence="3 4">
    <name type="scientific">Pedobacter psychroterrae</name>
    <dbReference type="NCBI Taxonomy" id="2530453"/>
    <lineage>
        <taxon>Bacteria</taxon>
        <taxon>Pseudomonadati</taxon>
        <taxon>Bacteroidota</taxon>
        <taxon>Sphingobacteriia</taxon>
        <taxon>Sphingobacteriales</taxon>
        <taxon>Sphingobacteriaceae</taxon>
        <taxon>Pedobacter</taxon>
    </lineage>
</organism>
<sequence>MEILFVSHKYPPATGGMERQSFELISQMALLTKVHHIIYEGQESRFRFFSQLGKRIRRIVEDNPGISIIHFNDGLMGAFSMFHRRHKNLKIAVTLHGLDVVFPGIIYQKFIFPKFNDFDLIFAVSSATASACKARGIAAEKIVVVNNGVDAGIRANISRTQVDALLSQRYQADIAGKSVLVAIGRPVKRKGFSWFIKNILPLLHKDVILLLIGPVQDKESGLSRLLKFLPAFISRRIELFLGAPGDETDLRKLLKKTNEKSRVIRMGKLPQDDIDAILGIADAFIMPNIEVQGDMEGFGLVCLEACMRGTKVFASASGGITDAIIHGSNGILLPPGHIASWVNALNQTVGTPDSQLSTQEIISFTSNRFGWQKMAEAYFLHFKNL</sequence>